<organism evidence="3 4">
    <name type="scientific">Aliiruegeria lutimaris</name>
    <dbReference type="NCBI Taxonomy" id="571298"/>
    <lineage>
        <taxon>Bacteria</taxon>
        <taxon>Pseudomonadati</taxon>
        <taxon>Pseudomonadota</taxon>
        <taxon>Alphaproteobacteria</taxon>
        <taxon>Rhodobacterales</taxon>
        <taxon>Roseobacteraceae</taxon>
        <taxon>Aliiruegeria</taxon>
    </lineage>
</organism>
<evidence type="ECO:0000259" key="2">
    <source>
        <dbReference type="SMART" id="SM00460"/>
    </source>
</evidence>
<dbReference type="InterPro" id="IPR038765">
    <property type="entry name" value="Papain-like_cys_pep_sf"/>
</dbReference>
<dbReference type="SUPFAM" id="SSF54001">
    <property type="entry name" value="Cysteine proteinases"/>
    <property type="match status" value="1"/>
</dbReference>
<dbReference type="AlphaFoldDB" id="A0A1G8VJ98"/>
<feature type="region of interest" description="Disordered" evidence="1">
    <location>
        <begin position="614"/>
        <end position="639"/>
    </location>
</feature>
<evidence type="ECO:0000313" key="3">
    <source>
        <dbReference type="EMBL" id="SDJ66128.1"/>
    </source>
</evidence>
<dbReference type="InterPro" id="IPR013589">
    <property type="entry name" value="Bac_transglu_N"/>
</dbReference>
<dbReference type="STRING" id="571298.SAMN04488026_102166"/>
<accession>A0A1G8VJ98</accession>
<sequence>MSISVALSHRTTYEYDRLVNLAPHVVRLRPAPHSRTPIKSYSLRIEPEEHFLNWQQDAYANWHARLVFPKPTRRFSVTVDLVADMVAINPFDFFLEEDCQKVPFQYTNEQLKDLRPYLRKVGRGKTFRDFADQAPPQEGSTNDWLVALNGFLANRIDYTIRMEPGVQTPIVTIRKALGSCRDTAWLMVAMLRDAGYAARFVSGYLIQLTADQKPIEGPAGPENDFTDLHAWCEVYLPGAGWVGMDPTSGLFAGEGHIPLAATPEPSSAAAITGAHDEAEVTFSFEMSVERIDEPPRVTRPLSPEQWAEIDRAGQAVEEKIQAQDMRLTMGGEPTFVSAMDRDGTEWTTEAVGPTKQVYADNLVRRLRDRFAPHGVLHHGQGKWYPGEPLPRWAYSLIWRGDGLPLWSDADLLARENTGHATHETAAEFSDRLFDALELGDEAFAHPVYEDPMHFMGKEAMLPENVTVEDNQLEDPQERARLVRMLNNGLTNPVSYVIPIQLAQAKASARRRFRWASEHWGTRRDKLFLLPGDSPAGYRLPLNTLYRTDEFKQYFRDTMVRRRKWMPPRRKLRRGVEAEYETEEYTEYLDTPFFGPGYGPGQPTAPTPPGYVLPSQPQPVRKIRQRRRDAAPGPAQEHGEDVWLRDVETSDDWLEGEYSYWVEGMPIRTALAVEVRNGILHVFMPPTGSSDEYLDLVEAVEETAAAMNLPVRIEGYEPPRDGNFNVIRVTPDPGVIEINIHPAKDWQSLKEINEALYEEARQCGLDSFSFMVDGRLCGSGGGNHIVVGGATPGDSPFLRRPDVVGSIIRYWQRHPSLSYLFSGTFIGPTSQAPRFDEGLADKVYEMEIALSELNRMQNSGQAFPWLADRILRHLLTDMTGNTHRAEICIDKMFSPDGPTGRLGLVEFRGFEMPPHWQMSMAQSLVMRALLAWFWEKPYTEPLVHWGKELHDKYLLPHYCRKDFNLVLEDLSAAHGFVFRPDWYDAQYEMRFGEVGHTSVEGLKLTLRNGIEPWLVLGEEATGGGTSRYVDSSLERVELKVEGDLGGRYVITCNQVELPLQQVTPDTYIAGIRFRSWQPWSSLHPTIPAHAPLVFDVYDRIAGRAVGGLKYLVAHEGGRAHETRPINDLEAEGRRRVRFQEGQHTPFKYEPIRPRKNLWNTATLDLRFI</sequence>
<evidence type="ECO:0000256" key="1">
    <source>
        <dbReference type="SAM" id="MobiDB-lite"/>
    </source>
</evidence>
<dbReference type="SMART" id="SM00460">
    <property type="entry name" value="TGc"/>
    <property type="match status" value="1"/>
</dbReference>
<reference evidence="3 4" key="1">
    <citation type="submission" date="2016-10" db="EMBL/GenBank/DDBJ databases">
        <authorList>
            <person name="de Groot N.N."/>
        </authorList>
    </citation>
    <scope>NUCLEOTIDE SEQUENCE [LARGE SCALE GENOMIC DNA]</scope>
    <source>
        <strain evidence="3 4">DSM 25294</strain>
    </source>
</reference>
<evidence type="ECO:0000313" key="4">
    <source>
        <dbReference type="Proteomes" id="UP000199382"/>
    </source>
</evidence>
<dbReference type="Pfam" id="PF09899">
    <property type="entry name" value="DUF2126"/>
    <property type="match status" value="1"/>
</dbReference>
<protein>
    <submittedName>
        <fullName evidence="3">Uncharacterized conserved protein, DUF2126 family</fullName>
    </submittedName>
</protein>
<name>A0A1G8VJ98_9RHOB</name>
<dbReference type="InterPro" id="IPR002931">
    <property type="entry name" value="Transglutaminase-like"/>
</dbReference>
<dbReference type="OrthoDB" id="9804023at2"/>
<feature type="domain" description="Transglutaminase-like" evidence="2">
    <location>
        <begin position="172"/>
        <end position="248"/>
    </location>
</feature>
<dbReference type="PANTHER" id="PTHR33490:SF1">
    <property type="entry name" value="SLL1233 PROTEIN"/>
    <property type="match status" value="1"/>
</dbReference>
<dbReference type="EMBL" id="FNEK01000021">
    <property type="protein sequence ID" value="SDJ66128.1"/>
    <property type="molecule type" value="Genomic_DNA"/>
</dbReference>
<gene>
    <name evidence="3" type="ORF">SAMN04488026_102166</name>
</gene>
<dbReference type="Proteomes" id="UP000199382">
    <property type="component" value="Unassembled WGS sequence"/>
</dbReference>
<dbReference type="Gene3D" id="3.10.620.30">
    <property type="match status" value="1"/>
</dbReference>
<dbReference type="InterPro" id="IPR018667">
    <property type="entry name" value="DUF2126"/>
</dbReference>
<proteinExistence type="predicted"/>
<dbReference type="PANTHER" id="PTHR33490">
    <property type="entry name" value="BLR5614 PROTEIN-RELATED"/>
    <property type="match status" value="1"/>
</dbReference>
<dbReference type="Pfam" id="PF01841">
    <property type="entry name" value="Transglut_core"/>
    <property type="match status" value="1"/>
</dbReference>
<keyword evidence="4" id="KW-1185">Reference proteome</keyword>
<dbReference type="RefSeq" id="WP_093155882.1">
    <property type="nucleotide sequence ID" value="NZ_FNEK01000021.1"/>
</dbReference>
<dbReference type="Pfam" id="PF08379">
    <property type="entry name" value="Bact_transglu_N"/>
    <property type="match status" value="1"/>
</dbReference>